<dbReference type="EMBL" id="JAFIQS010000001">
    <property type="protein sequence ID" value="KAG5173661.1"/>
    <property type="molecule type" value="Genomic_DNA"/>
</dbReference>
<sequence>MTPKTKRQKVDKTILEPVPKTGQDFDPPVREGTREDVSNSEKGLLSLPVELRTEIIGNLLKITVFTETPQRDPVLPAKYRERTSTLRALSQVCVAYRREYLPALWEQLNICWDIRGIVIGASALFHINIGKALDRNCDGLAISPHLRPHIRTANIVLTRYKAATSIPKFRALLHSLENLHTLYLLHTHTQLGKFLNQTFHDGVTFPQIRTLAIQGYCQHILRCCPNLTTLWCNIEEIRGFSGDEKIIAGLTKAAPNLRVFEVWDTNYSSFLQHLPSFKNFTKLIIKTSSTYIDQHN</sequence>
<dbReference type="InterPro" id="IPR032675">
    <property type="entry name" value="LRR_dom_sf"/>
</dbReference>
<protein>
    <submittedName>
        <fullName evidence="2">Uncharacterized protein</fullName>
    </submittedName>
</protein>
<evidence type="ECO:0000256" key="1">
    <source>
        <dbReference type="SAM" id="MobiDB-lite"/>
    </source>
</evidence>
<accession>A0A8H8CQ50</accession>
<organism evidence="2">
    <name type="scientific">Psilocybe cubensis</name>
    <name type="common">Psychedelic mushroom</name>
    <name type="synonym">Stropharia cubensis</name>
    <dbReference type="NCBI Taxonomy" id="181762"/>
    <lineage>
        <taxon>Eukaryota</taxon>
        <taxon>Fungi</taxon>
        <taxon>Dikarya</taxon>
        <taxon>Basidiomycota</taxon>
        <taxon>Agaricomycotina</taxon>
        <taxon>Agaricomycetes</taxon>
        <taxon>Agaricomycetidae</taxon>
        <taxon>Agaricales</taxon>
        <taxon>Agaricineae</taxon>
        <taxon>Strophariaceae</taxon>
        <taxon>Psilocybe</taxon>
    </lineage>
</organism>
<dbReference type="AlphaFoldDB" id="A0A8H8CQ50"/>
<gene>
    <name evidence="2" type="ORF">JR316_000318</name>
</gene>
<comment type="caution">
    <text evidence="2">The sequence shown here is derived from an EMBL/GenBank/DDBJ whole genome shotgun (WGS) entry which is preliminary data.</text>
</comment>
<proteinExistence type="predicted"/>
<name>A0A8H8CQ50_PSICU</name>
<feature type="region of interest" description="Disordered" evidence="1">
    <location>
        <begin position="1"/>
        <end position="39"/>
    </location>
</feature>
<evidence type="ECO:0000313" key="2">
    <source>
        <dbReference type="EMBL" id="KAG5173661.1"/>
    </source>
</evidence>
<reference evidence="2" key="1">
    <citation type="submission" date="2021-02" db="EMBL/GenBank/DDBJ databases">
        <title>Psilocybe cubensis genome.</title>
        <authorList>
            <person name="Mckernan K.J."/>
            <person name="Crawford S."/>
            <person name="Trippe A."/>
            <person name="Kane L.T."/>
            <person name="Mclaughlin S."/>
        </authorList>
    </citation>
    <scope>NUCLEOTIDE SEQUENCE [LARGE SCALE GENOMIC DNA]</scope>
    <source>
        <strain evidence="2">MGC-MH-2018</strain>
    </source>
</reference>
<dbReference type="OrthoDB" id="3251070at2759"/>
<dbReference type="Gene3D" id="3.80.10.10">
    <property type="entry name" value="Ribonuclease Inhibitor"/>
    <property type="match status" value="1"/>
</dbReference>
<dbReference type="SUPFAM" id="SSF52047">
    <property type="entry name" value="RNI-like"/>
    <property type="match status" value="1"/>
</dbReference>
<feature type="compositionally biased region" description="Basic and acidic residues" evidence="1">
    <location>
        <begin position="27"/>
        <end position="39"/>
    </location>
</feature>